<proteinExistence type="inferred from homology"/>
<comment type="similarity">
    <text evidence="3">Belongs to the HPF1 family.</text>
</comment>
<evidence type="ECO:0000313" key="6">
    <source>
        <dbReference type="EMBL" id="GFG29500.1"/>
    </source>
</evidence>
<dbReference type="GO" id="GO:0072572">
    <property type="term" value="F:poly-ADP-D-ribose binding"/>
    <property type="evidence" value="ECO:0007669"/>
    <property type="project" value="TreeGrafter"/>
</dbReference>
<dbReference type="InParanoid" id="A0A6L2PDI3"/>
<evidence type="ECO:0000256" key="4">
    <source>
        <dbReference type="ARBA" id="ARBA00022454"/>
    </source>
</evidence>
<keyword evidence="5" id="KW-0539">Nucleus</keyword>
<evidence type="ECO:0000256" key="3">
    <source>
        <dbReference type="ARBA" id="ARBA00010803"/>
    </source>
</evidence>
<sequence>MDVEDDDWTPCSLCPLVMSPSVPAGMLIGAEKGPVKKKQHLAAGENGKHVSIHTVPAAVENECKILSVSEEDLPPTPEDEKEAIKQKFLVEMPEDFYSFWSFCKALLPDKPEEALQDVGLLLVGPFDVLSGNLKKVKQRELSLYLIHWRYYYDPPEFQTIIKGDDTTQFHMGYFRDDPKELPCFVASNAAAVGCTITPMAENIFGAVNSYFDTMKGKCDPFRKMKISNIQTALQSWAKDKRFILDVSSAAMKARDKKVVTKTFHKAGLVVPFNKKTEVGYRELPERDVNLKHILQNVVESSCEMEKDAHFGKLQPIVTAANIANDECDFGTSLELGLDLFCFGGEVFHRTALHLLKTAYDLLQRNEFALIAEGCLPPDAIKMLAYGSYSATGAQTTETIRWSLPQLIHYIMQRVGPCH</sequence>
<accession>A0A6L2PDI3</accession>
<dbReference type="PANTHER" id="PTHR13386:SF1">
    <property type="entry name" value="HISTONE PARYLATION FACTOR 1"/>
    <property type="match status" value="1"/>
</dbReference>
<reference evidence="7" key="1">
    <citation type="submission" date="2020-01" db="EMBL/GenBank/DDBJ databases">
        <title>Draft genome sequence of the Termite Coptotermes fromosanus.</title>
        <authorList>
            <person name="Itakura S."/>
            <person name="Yosikawa Y."/>
            <person name="Umezawa K."/>
        </authorList>
    </citation>
    <scope>NUCLEOTIDE SEQUENCE [LARGE SCALE GENOMIC DNA]</scope>
</reference>
<evidence type="ECO:0000256" key="1">
    <source>
        <dbReference type="ARBA" id="ARBA00004123"/>
    </source>
</evidence>
<dbReference type="InterPro" id="IPR019361">
    <property type="entry name" value="HPF1"/>
</dbReference>
<gene>
    <name evidence="6" type="ORF">Cfor_08468</name>
</gene>
<evidence type="ECO:0000256" key="2">
    <source>
        <dbReference type="ARBA" id="ARBA00004286"/>
    </source>
</evidence>
<dbReference type="GO" id="GO:0042393">
    <property type="term" value="F:histone binding"/>
    <property type="evidence" value="ECO:0007669"/>
    <property type="project" value="InterPro"/>
</dbReference>
<keyword evidence="7" id="KW-1185">Reference proteome</keyword>
<dbReference type="GO" id="GO:0006974">
    <property type="term" value="P:DNA damage response"/>
    <property type="evidence" value="ECO:0007669"/>
    <property type="project" value="InterPro"/>
</dbReference>
<dbReference type="OrthoDB" id="416496at2759"/>
<dbReference type="AlphaFoldDB" id="A0A6L2PDI3"/>
<evidence type="ECO:0000313" key="7">
    <source>
        <dbReference type="Proteomes" id="UP000502823"/>
    </source>
</evidence>
<keyword evidence="4" id="KW-0158">Chromosome</keyword>
<name>A0A6L2PDI3_COPFO</name>
<dbReference type="Proteomes" id="UP000502823">
    <property type="component" value="Unassembled WGS sequence"/>
</dbReference>
<dbReference type="Pfam" id="PF10228">
    <property type="entry name" value="HPF1"/>
    <property type="match status" value="1"/>
</dbReference>
<dbReference type="FunCoup" id="A0A6L2PDI3">
    <property type="interactions" value="1036"/>
</dbReference>
<evidence type="ECO:0000256" key="5">
    <source>
        <dbReference type="ARBA" id="ARBA00023242"/>
    </source>
</evidence>
<comment type="caution">
    <text evidence="6">The sequence shown here is derived from an EMBL/GenBank/DDBJ whole genome shotgun (WGS) entry which is preliminary data.</text>
</comment>
<comment type="subcellular location">
    <subcellularLocation>
        <location evidence="2">Chromosome</location>
    </subcellularLocation>
    <subcellularLocation>
        <location evidence="1">Nucleus</location>
    </subcellularLocation>
</comment>
<protein>
    <submittedName>
        <fullName evidence="6">Uncharacterized protein</fullName>
    </submittedName>
</protein>
<dbReference type="EMBL" id="BLKM01010228">
    <property type="protein sequence ID" value="GFG29500.1"/>
    <property type="molecule type" value="Genomic_DNA"/>
</dbReference>
<dbReference type="PANTHER" id="PTHR13386">
    <property type="entry name" value="HISTONE PARYLATION FACTOR 1"/>
    <property type="match status" value="1"/>
</dbReference>
<dbReference type="GO" id="GO:0005634">
    <property type="term" value="C:nucleus"/>
    <property type="evidence" value="ECO:0007669"/>
    <property type="project" value="UniProtKB-SubCell"/>
</dbReference>
<dbReference type="GO" id="GO:0005694">
    <property type="term" value="C:chromosome"/>
    <property type="evidence" value="ECO:0007669"/>
    <property type="project" value="UniProtKB-SubCell"/>
</dbReference>
<organism evidence="6 7">
    <name type="scientific">Coptotermes formosanus</name>
    <name type="common">Formosan subterranean termite</name>
    <dbReference type="NCBI Taxonomy" id="36987"/>
    <lineage>
        <taxon>Eukaryota</taxon>
        <taxon>Metazoa</taxon>
        <taxon>Ecdysozoa</taxon>
        <taxon>Arthropoda</taxon>
        <taxon>Hexapoda</taxon>
        <taxon>Insecta</taxon>
        <taxon>Pterygota</taxon>
        <taxon>Neoptera</taxon>
        <taxon>Polyneoptera</taxon>
        <taxon>Dictyoptera</taxon>
        <taxon>Blattodea</taxon>
        <taxon>Blattoidea</taxon>
        <taxon>Termitoidae</taxon>
        <taxon>Rhinotermitidae</taxon>
        <taxon>Coptotermes</taxon>
    </lineage>
</organism>